<evidence type="ECO:0000256" key="1">
    <source>
        <dbReference type="ARBA" id="ARBA00009617"/>
    </source>
</evidence>
<evidence type="ECO:0000313" key="16">
    <source>
        <dbReference type="Proteomes" id="UP000095419"/>
    </source>
</evidence>
<dbReference type="RefSeq" id="WP_044467347.1">
    <property type="nucleotide sequence ID" value="NZ_BAABXG010000001.1"/>
</dbReference>
<evidence type="ECO:0000313" key="9">
    <source>
        <dbReference type="EMBL" id="MDC1857456.1"/>
    </source>
</evidence>
<dbReference type="Proteomes" id="UP000284022">
    <property type="component" value="Unassembled WGS sequence"/>
</dbReference>
<feature type="transmembrane region" description="Helical" evidence="2">
    <location>
        <begin position="382"/>
        <end position="400"/>
    </location>
</feature>
<evidence type="ECO:0000313" key="5">
    <source>
        <dbReference type="EMBL" id="CUQ17049.1"/>
    </source>
</evidence>
<dbReference type="GO" id="GO:0006814">
    <property type="term" value="P:sodium ion transport"/>
    <property type="evidence" value="ECO:0007669"/>
    <property type="project" value="InterPro"/>
</dbReference>
<dbReference type="Proteomes" id="UP001214113">
    <property type="component" value="Unassembled WGS sequence"/>
</dbReference>
<dbReference type="PANTHER" id="PTHR11328">
    <property type="entry name" value="MAJOR FACILITATOR SUPERFAMILY DOMAIN-CONTAINING PROTEIN"/>
    <property type="match status" value="1"/>
</dbReference>
<reference evidence="25 26" key="5">
    <citation type="journal article" date="2019" name="Nat. Med.">
        <title>A library of human gut bacterial isolates paired with longitudinal multiomics data enables mechanistic microbiome research.</title>
        <authorList>
            <person name="Poyet M."/>
            <person name="Groussin M."/>
            <person name="Gibbons S.M."/>
            <person name="Avila-Pacheco J."/>
            <person name="Jiang X."/>
            <person name="Kearney S.M."/>
            <person name="Perrotta A.R."/>
            <person name="Berdy B."/>
            <person name="Zhao S."/>
            <person name="Lieberman T.D."/>
            <person name="Swanson P.K."/>
            <person name="Smith M."/>
            <person name="Roesemann S."/>
            <person name="Alexander J.E."/>
            <person name="Rich S.A."/>
            <person name="Livny J."/>
            <person name="Vlamakis H."/>
            <person name="Clish C."/>
            <person name="Bullock K."/>
            <person name="Deik A."/>
            <person name="Scott J."/>
            <person name="Pierce K.A."/>
            <person name="Xavier R.J."/>
            <person name="Alm E.J."/>
        </authorList>
    </citation>
    <scope>NUCLEOTIDE SEQUENCE [LARGE SCALE GENOMIC DNA]</scope>
    <source>
        <strain evidence="7 25">BIOML-A19</strain>
        <strain evidence="8 26">BIOML-A3</strain>
    </source>
</reference>
<evidence type="ECO:0000313" key="14">
    <source>
        <dbReference type="EMBL" id="RGU36468.1"/>
    </source>
</evidence>
<evidence type="ECO:0000313" key="11">
    <source>
        <dbReference type="EMBL" id="RGJ95784.1"/>
    </source>
</evidence>
<dbReference type="EMBL" id="WCTY01000003">
    <property type="protein sequence ID" value="KAB4187524.1"/>
    <property type="molecule type" value="Genomic_DNA"/>
</dbReference>
<dbReference type="GO" id="GO:0005886">
    <property type="term" value="C:plasma membrane"/>
    <property type="evidence" value="ECO:0007669"/>
    <property type="project" value="TreeGrafter"/>
</dbReference>
<dbReference type="NCBIfam" id="TIGR00792">
    <property type="entry name" value="gph"/>
    <property type="match status" value="1"/>
</dbReference>
<feature type="transmembrane region" description="Helical" evidence="2">
    <location>
        <begin position="30"/>
        <end position="54"/>
    </location>
</feature>
<dbReference type="Proteomes" id="UP000095419">
    <property type="component" value="Unassembled WGS sequence"/>
</dbReference>
<dbReference type="Proteomes" id="UP000196329">
    <property type="component" value="Unassembled WGS sequence"/>
</dbReference>
<evidence type="ECO:0000313" key="10">
    <source>
        <dbReference type="EMBL" id="OUN55988.1"/>
    </source>
</evidence>
<accession>A0A173Z7F0</accession>
<keyword evidence="2" id="KW-1133">Transmembrane helix</keyword>
<proteinExistence type="inferred from homology"/>
<reference evidence="9" key="7">
    <citation type="submission" date="2022-10" db="EMBL/GenBank/DDBJ databases">
        <title>Human gut microbiome strain richness.</title>
        <authorList>
            <person name="Chen-Liaw A."/>
        </authorList>
    </citation>
    <scope>NUCLEOTIDE SEQUENCE</scope>
    <source>
        <strain evidence="9">BSD2780061687st1_G10_BSD2780061687b_171204</strain>
    </source>
</reference>
<gene>
    <name evidence="3" type="primary">yicJ</name>
    <name evidence="10" type="ORF">B5G17_03350</name>
    <name evidence="6" type="ORF">CE91St12_02860</name>
    <name evidence="15" type="ORF">DW758_16315</name>
    <name evidence="14" type="ORF">DWW83_17450</name>
    <name evidence="13" type="ORF">DWX87_13575</name>
    <name evidence="12" type="ORF">DXC80_15280</name>
    <name evidence="11" type="ORF">DXD40_07145</name>
    <name evidence="3" type="ORF">ERS417307_00289</name>
    <name evidence="5" type="ORF">ERS852510_03401</name>
    <name evidence="4" type="ORF">ERS852554_00978</name>
    <name evidence="8" type="ORF">GAP48_14850</name>
    <name evidence="7" type="ORF">GAQ44_02675</name>
    <name evidence="9" type="ORF">POZ22_22190</name>
</gene>
<dbReference type="CDD" id="cd17332">
    <property type="entry name" value="MFS_MelB_like"/>
    <property type="match status" value="1"/>
</dbReference>
<evidence type="ECO:0000313" key="23">
    <source>
        <dbReference type="Proteomes" id="UP000284022"/>
    </source>
</evidence>
<name>A0A173Z7F0_BACUN</name>
<dbReference type="EMBL" id="CZAO01000018">
    <property type="protein sequence ID" value="CUQ17049.1"/>
    <property type="molecule type" value="Genomic_DNA"/>
</dbReference>
<evidence type="ECO:0000313" key="12">
    <source>
        <dbReference type="EMBL" id="RGL10919.1"/>
    </source>
</evidence>
<dbReference type="Proteomes" id="UP000095766">
    <property type="component" value="Unassembled WGS sequence"/>
</dbReference>
<dbReference type="EMBL" id="BQNL01000001">
    <property type="protein sequence ID" value="GKH12076.1"/>
    <property type="molecule type" value="Genomic_DNA"/>
</dbReference>
<organism evidence="15 22">
    <name type="scientific">Bacteroides uniformis</name>
    <dbReference type="NCBI Taxonomy" id="820"/>
    <lineage>
        <taxon>Bacteria</taxon>
        <taxon>Pseudomonadati</taxon>
        <taxon>Bacteroidota</taxon>
        <taxon>Bacteroidia</taxon>
        <taxon>Bacteroidales</taxon>
        <taxon>Bacteroidaceae</taxon>
        <taxon>Bacteroides</taxon>
    </lineage>
</organism>
<dbReference type="Proteomes" id="UP000285283">
    <property type="component" value="Unassembled WGS sequence"/>
</dbReference>
<dbReference type="EMBL" id="CZBF01000002">
    <property type="protein sequence ID" value="CUP54641.1"/>
    <property type="molecule type" value="Genomic_DNA"/>
</dbReference>
<dbReference type="Proteomes" id="UP000283601">
    <property type="component" value="Unassembled WGS sequence"/>
</dbReference>
<dbReference type="Proteomes" id="UP001055048">
    <property type="component" value="Unassembled WGS sequence"/>
</dbReference>
<feature type="transmembrane region" description="Helical" evidence="2">
    <location>
        <begin position="182"/>
        <end position="199"/>
    </location>
</feature>
<dbReference type="EMBL" id="WCTJ01000025">
    <property type="protein sequence ID" value="KAB4250869.1"/>
    <property type="molecule type" value="Genomic_DNA"/>
</dbReference>
<feature type="transmembrane region" description="Helical" evidence="2">
    <location>
        <begin position="144"/>
        <end position="162"/>
    </location>
</feature>
<evidence type="ECO:0000313" key="17">
    <source>
        <dbReference type="Proteomes" id="UP000095766"/>
    </source>
</evidence>
<dbReference type="EMBL" id="QSPV01000004">
    <property type="protein sequence ID" value="RGJ95784.1"/>
    <property type="molecule type" value="Genomic_DNA"/>
</dbReference>
<feature type="transmembrane region" description="Helical" evidence="2">
    <location>
        <begin position="264"/>
        <end position="292"/>
    </location>
</feature>
<dbReference type="Proteomes" id="UP000487221">
    <property type="component" value="Unassembled WGS sequence"/>
</dbReference>
<keyword evidence="2" id="KW-0472">Membrane</keyword>
<feature type="transmembrane region" description="Helical" evidence="2">
    <location>
        <begin position="328"/>
        <end position="353"/>
    </location>
</feature>
<dbReference type="EMBL" id="QSRK01000026">
    <property type="protein sequence ID" value="RGL10919.1"/>
    <property type="molecule type" value="Genomic_DNA"/>
</dbReference>
<evidence type="ECO:0000313" key="13">
    <source>
        <dbReference type="EMBL" id="RGS53693.1"/>
    </source>
</evidence>
<reference evidence="6" key="6">
    <citation type="submission" date="2022-01" db="EMBL/GenBank/DDBJ databases">
        <title>Novel bile acid biosynthetic pathways are enriched in the microbiome of centenarians.</title>
        <authorList>
            <person name="Sato Y."/>
            <person name="Atarashi K."/>
            <person name="Plichta R.D."/>
            <person name="Arai Y."/>
            <person name="Sasajima S."/>
            <person name="Kearney M.S."/>
            <person name="Suda W."/>
            <person name="Takeshita K."/>
            <person name="Sasaki T."/>
            <person name="Okamoto S."/>
            <person name="Skelly N.A."/>
            <person name="Okamura Y."/>
            <person name="Vlamakis H."/>
            <person name="Li Y."/>
            <person name="Tanoue T."/>
            <person name="Takei H."/>
            <person name="Nittono H."/>
            <person name="Narushima S."/>
            <person name="Irie J."/>
            <person name="Itoh H."/>
            <person name="Moriya K."/>
            <person name="Sugiura Y."/>
            <person name="Suematsu M."/>
            <person name="Moritoki N."/>
            <person name="Shibata S."/>
            <person name="Littman R.D."/>
            <person name="Fischbach A.M."/>
            <person name="Uwamino Y."/>
            <person name="Inoue T."/>
            <person name="Honda A."/>
            <person name="Hattori M."/>
            <person name="Murai T."/>
            <person name="Xavier J.R."/>
            <person name="Hirose N."/>
            <person name="Honda K."/>
        </authorList>
    </citation>
    <scope>NUCLEOTIDE SEQUENCE</scope>
    <source>
        <strain evidence="6">CE91-St12</strain>
    </source>
</reference>
<evidence type="ECO:0000313" key="26">
    <source>
        <dbReference type="Proteomes" id="UP000487989"/>
    </source>
</evidence>
<dbReference type="PANTHER" id="PTHR11328:SF24">
    <property type="entry name" value="MAJOR FACILITATOR SUPERFAMILY (MFS) PROFILE DOMAIN-CONTAINING PROTEIN"/>
    <property type="match status" value="1"/>
</dbReference>
<feature type="transmembrane region" description="Helical" evidence="2">
    <location>
        <begin position="420"/>
        <end position="440"/>
    </location>
</feature>
<dbReference type="EMBL" id="QRXV01000021">
    <property type="protein sequence ID" value="RGU36468.1"/>
    <property type="molecule type" value="Genomic_DNA"/>
</dbReference>
<evidence type="ECO:0000313" key="15">
    <source>
        <dbReference type="EMBL" id="RHE20492.1"/>
    </source>
</evidence>
<dbReference type="InterPro" id="IPR036259">
    <property type="entry name" value="MFS_trans_sf"/>
</dbReference>
<dbReference type="SUPFAM" id="SSF103473">
    <property type="entry name" value="MFS general substrate transporter"/>
    <property type="match status" value="1"/>
</dbReference>
<dbReference type="InterPro" id="IPR039672">
    <property type="entry name" value="MFS_2"/>
</dbReference>
<evidence type="ECO:0000313" key="20">
    <source>
        <dbReference type="Proteomes" id="UP000260795"/>
    </source>
</evidence>
<dbReference type="Proteomes" id="UP000487989">
    <property type="component" value="Unassembled WGS sequence"/>
</dbReference>
<dbReference type="Proteomes" id="UP000260795">
    <property type="component" value="Unassembled WGS sequence"/>
</dbReference>
<evidence type="ECO:0000313" key="6">
    <source>
        <dbReference type="EMBL" id="GKH12076.1"/>
    </source>
</evidence>
<reference evidence="20 21" key="4">
    <citation type="submission" date="2018-08" db="EMBL/GenBank/DDBJ databases">
        <title>A genome reference for cultivated species of the human gut microbiota.</title>
        <authorList>
            <person name="Zou Y."/>
            <person name="Xue W."/>
            <person name="Luo G."/>
        </authorList>
    </citation>
    <scope>NUCLEOTIDE SEQUENCE [LARGE SCALE GENOMIC DNA]</scope>
    <source>
        <strain evidence="14 23">AF17-20</strain>
        <strain evidence="13 24">AF21-53</strain>
        <strain evidence="15 22">AM29-12AC</strain>
        <strain evidence="12 20">TF08-13</strain>
        <strain evidence="11 21">TM04-30</strain>
    </source>
</reference>
<evidence type="ECO:0000313" key="22">
    <source>
        <dbReference type="Proteomes" id="UP000283601"/>
    </source>
</evidence>
<dbReference type="AlphaFoldDB" id="A0A173Z7F0"/>
<dbReference type="Proteomes" id="UP000260844">
    <property type="component" value="Unassembled WGS sequence"/>
</dbReference>
<dbReference type="Gene3D" id="1.20.1250.20">
    <property type="entry name" value="MFS general substrate transporter like domains"/>
    <property type="match status" value="2"/>
</dbReference>
<evidence type="ECO:0000313" key="19">
    <source>
        <dbReference type="Proteomes" id="UP000196329"/>
    </source>
</evidence>
<dbReference type="EMBL" id="JAQNSB010000063">
    <property type="protein sequence ID" value="MDC1857456.1"/>
    <property type="molecule type" value="Genomic_DNA"/>
</dbReference>
<protein>
    <submittedName>
        <fullName evidence="15">MFS transporter</fullName>
    </submittedName>
    <submittedName>
        <fullName evidence="3">Sugar (Glycoside-Pentoside-Hexuronide) transporter</fullName>
    </submittedName>
</protein>
<evidence type="ECO:0000313" key="24">
    <source>
        <dbReference type="Proteomes" id="UP000285283"/>
    </source>
</evidence>
<dbReference type="EMBL" id="QSJZ01000016">
    <property type="protein sequence ID" value="RHE20492.1"/>
    <property type="molecule type" value="Genomic_DNA"/>
</dbReference>
<evidence type="ECO:0000313" key="7">
    <source>
        <dbReference type="EMBL" id="KAB4187524.1"/>
    </source>
</evidence>
<evidence type="ECO:0000313" key="4">
    <source>
        <dbReference type="EMBL" id="CUP54641.1"/>
    </source>
</evidence>
<dbReference type="GO" id="GO:0008643">
    <property type="term" value="P:carbohydrate transport"/>
    <property type="evidence" value="ECO:0007669"/>
    <property type="project" value="InterPro"/>
</dbReference>
<comment type="similarity">
    <text evidence="1">Belongs to the sodium:galactoside symporter (TC 2.A.2) family.</text>
</comment>
<dbReference type="EMBL" id="CYZF01000001">
    <property type="protein sequence ID" value="CUN54279.1"/>
    <property type="molecule type" value="Genomic_DNA"/>
</dbReference>
<feature type="transmembrane region" description="Helical" evidence="2">
    <location>
        <begin position="304"/>
        <end position="322"/>
    </location>
</feature>
<sequence length="464" mass="51517">MATLKEKIGYGFGDMSSSMFWKIFSYYLPFFYSNIFGLSLADAGLLMLVTRIWDAVSDPMMGVIADRTHTRWGKYRPYLLWIAAPFAIAGILLFTTPDMGTTGKLVWAYVTYILMMTVYTAINVPYGAMLGVMTDDSNTKTVFSSYRMFFAYGGSFIALGAWEPLCNWFKSMDYSNASSWQYAMVCIATLCFLGFLFCFSMTREHVKSVASESIGKDVKSLVRNSPWWILNGAALLSNFFNTVRGATAAYFFKDYISANAFLDFGVFNLVLYAGLFLMVGEVCNMIGVALAVPLSMKFGKKSTYIISLVCLVVFSVLFFFVPNDGLGWWLMMIFQVLISICTGIVSPLIWSMYADVADYAEQKDGTSSTGLIFSSGSMAQKFGGAFAGWAVMALLAFFGYNTAENAVQTPEALDGLKYLMSFIPAAIAALSIVVVFIYPLNKTRMAAINADLKERRENLQQNNS</sequence>
<feature type="transmembrane region" description="Helical" evidence="2">
    <location>
        <begin position="106"/>
        <end position="132"/>
    </location>
</feature>
<reference evidence="19" key="2">
    <citation type="submission" date="2017-04" db="EMBL/GenBank/DDBJ databases">
        <title>Function of individual gut microbiota members based on whole genome sequencing of pure cultures obtained from chicken caecum.</title>
        <authorList>
            <person name="Medvecky M."/>
            <person name="Cejkova D."/>
            <person name="Polansky O."/>
            <person name="Karasova D."/>
            <person name="Kubasova T."/>
            <person name="Cizek A."/>
            <person name="Rychlik I."/>
        </authorList>
    </citation>
    <scope>NUCLEOTIDE SEQUENCE [LARGE SCALE GENOMIC DNA]</scope>
    <source>
        <strain evidence="19">An67</strain>
    </source>
</reference>
<dbReference type="EMBL" id="QRVP01000013">
    <property type="protein sequence ID" value="RGS53693.1"/>
    <property type="molecule type" value="Genomic_DNA"/>
</dbReference>
<dbReference type="Proteomes" id="UP000095788">
    <property type="component" value="Unassembled WGS sequence"/>
</dbReference>
<evidence type="ECO:0000313" key="8">
    <source>
        <dbReference type="EMBL" id="KAB4250869.1"/>
    </source>
</evidence>
<reference evidence="16 17" key="1">
    <citation type="submission" date="2015-09" db="EMBL/GenBank/DDBJ databases">
        <authorList>
            <consortium name="Pathogen Informatics"/>
        </authorList>
    </citation>
    <scope>NUCLEOTIDE SEQUENCE [LARGE SCALE GENOMIC DNA]</scope>
    <source>
        <strain evidence="3 16">2789STDY5608791</strain>
        <strain evidence="5 17">2789STDY5834898</strain>
        <strain evidence="4 18">2789STDY5834942</strain>
    </source>
</reference>
<evidence type="ECO:0000256" key="2">
    <source>
        <dbReference type="SAM" id="Phobius"/>
    </source>
</evidence>
<dbReference type="GO" id="GO:0015293">
    <property type="term" value="F:symporter activity"/>
    <property type="evidence" value="ECO:0007669"/>
    <property type="project" value="InterPro"/>
</dbReference>
<dbReference type="EMBL" id="NFHS01000002">
    <property type="protein sequence ID" value="OUN55988.1"/>
    <property type="molecule type" value="Genomic_DNA"/>
</dbReference>
<reference evidence="10" key="3">
    <citation type="journal article" date="2018" name="BMC Genomics">
        <title>Whole genome sequencing and function prediction of 133 gut anaerobes isolated from chicken caecum in pure cultures.</title>
        <authorList>
            <person name="Medvecky M."/>
            <person name="Cejkova D."/>
            <person name="Polansky O."/>
            <person name="Karasova D."/>
            <person name="Kubasova T."/>
            <person name="Cizek A."/>
            <person name="Rychlik I."/>
        </authorList>
    </citation>
    <scope>NUCLEOTIDE SEQUENCE</scope>
    <source>
        <strain evidence="10">An67</strain>
    </source>
</reference>
<dbReference type="InterPro" id="IPR001927">
    <property type="entry name" value="Na/Gal_symport"/>
</dbReference>
<feature type="transmembrane region" description="Helical" evidence="2">
    <location>
        <begin position="228"/>
        <end position="252"/>
    </location>
</feature>
<evidence type="ECO:0000313" key="3">
    <source>
        <dbReference type="EMBL" id="CUN54279.1"/>
    </source>
</evidence>
<evidence type="ECO:0000313" key="21">
    <source>
        <dbReference type="Proteomes" id="UP000260844"/>
    </source>
</evidence>
<evidence type="ECO:0000313" key="25">
    <source>
        <dbReference type="Proteomes" id="UP000487221"/>
    </source>
</evidence>
<evidence type="ECO:0000313" key="18">
    <source>
        <dbReference type="Proteomes" id="UP000095788"/>
    </source>
</evidence>
<keyword evidence="2" id="KW-0812">Transmembrane</keyword>
<dbReference type="Pfam" id="PF13347">
    <property type="entry name" value="MFS_2"/>
    <property type="match status" value="1"/>
</dbReference>
<feature type="transmembrane region" description="Helical" evidence="2">
    <location>
        <begin position="75"/>
        <end position="94"/>
    </location>
</feature>